<name>A0A2V1DEG9_9PLEO</name>
<dbReference type="STRING" id="97972.A0A2V1DEG9"/>
<feature type="region of interest" description="Disordered" evidence="1">
    <location>
        <begin position="274"/>
        <end position="307"/>
    </location>
</feature>
<dbReference type="InterPro" id="IPR053029">
    <property type="entry name" value="RNA_pol_I-specific_init_factor"/>
</dbReference>
<dbReference type="PANTHER" id="PTHR28244:SF1">
    <property type="entry name" value="RNA POLYMERASE I-SPECIFIC TRANSCRIPTION INITIATION FACTOR RRN11"/>
    <property type="match status" value="1"/>
</dbReference>
<accession>A0A2V1DEG9</accession>
<dbReference type="Proteomes" id="UP000244855">
    <property type="component" value="Unassembled WGS sequence"/>
</dbReference>
<feature type="compositionally biased region" description="Polar residues" evidence="1">
    <location>
        <begin position="9"/>
        <end position="18"/>
    </location>
</feature>
<feature type="region of interest" description="Disordered" evidence="1">
    <location>
        <begin position="360"/>
        <end position="383"/>
    </location>
</feature>
<evidence type="ECO:0000313" key="3">
    <source>
        <dbReference type="Proteomes" id="UP000244855"/>
    </source>
</evidence>
<dbReference type="GO" id="GO:0001164">
    <property type="term" value="F:RNA polymerase I core promoter sequence-specific DNA binding"/>
    <property type="evidence" value="ECO:0007669"/>
    <property type="project" value="InterPro"/>
</dbReference>
<dbReference type="EMBL" id="KZ805461">
    <property type="protein sequence ID" value="PVH96566.1"/>
    <property type="molecule type" value="Genomic_DNA"/>
</dbReference>
<protein>
    <submittedName>
        <fullName evidence="2">Uncharacterized protein</fullName>
    </submittedName>
</protein>
<feature type="compositionally biased region" description="Basic and acidic residues" evidence="1">
    <location>
        <begin position="274"/>
        <end position="285"/>
    </location>
</feature>
<dbReference type="GO" id="GO:0001181">
    <property type="term" value="F:RNA polymerase I general transcription initiation factor activity"/>
    <property type="evidence" value="ECO:0007669"/>
    <property type="project" value="InterPro"/>
</dbReference>
<feature type="compositionally biased region" description="Basic residues" evidence="1">
    <location>
        <begin position="19"/>
        <end position="30"/>
    </location>
</feature>
<dbReference type="PANTHER" id="PTHR28244">
    <property type="entry name" value="RNA POLYMERASE I-SPECIFIC TRANSCRIPTION INITIATION FACTOR RRN11"/>
    <property type="match status" value="1"/>
</dbReference>
<dbReference type="InterPro" id="IPR007224">
    <property type="entry name" value="TIF_Rrn11"/>
</dbReference>
<organism evidence="2 3">
    <name type="scientific">Periconia macrospinosa</name>
    <dbReference type="NCBI Taxonomy" id="97972"/>
    <lineage>
        <taxon>Eukaryota</taxon>
        <taxon>Fungi</taxon>
        <taxon>Dikarya</taxon>
        <taxon>Ascomycota</taxon>
        <taxon>Pezizomycotina</taxon>
        <taxon>Dothideomycetes</taxon>
        <taxon>Pleosporomycetidae</taxon>
        <taxon>Pleosporales</taxon>
        <taxon>Massarineae</taxon>
        <taxon>Periconiaceae</taxon>
        <taxon>Periconia</taxon>
    </lineage>
</organism>
<dbReference type="GO" id="GO:0042790">
    <property type="term" value="P:nucleolar large rRNA transcription by RNA polymerase I"/>
    <property type="evidence" value="ECO:0007669"/>
    <property type="project" value="TreeGrafter"/>
</dbReference>
<dbReference type="GO" id="GO:0017025">
    <property type="term" value="F:TBP-class protein binding"/>
    <property type="evidence" value="ECO:0007669"/>
    <property type="project" value="TreeGrafter"/>
</dbReference>
<gene>
    <name evidence="2" type="ORF">DM02DRAFT_534996</name>
</gene>
<dbReference type="Pfam" id="PF04090">
    <property type="entry name" value="Rrn11"/>
    <property type="match status" value="1"/>
</dbReference>
<sequence>MHYFVTPLRPSQQTTHSLRASRYKQSNSKRKRDDASEEDPSLALSDLPAASASTSVSASASTFPWPDTAPGFPHHPAKHVRNTVTNAKLQQSIAALNPPVYVANAASRADAVGGNRENEQPALRKSHLETLSTVMHRCLLEGDYDRAARAWGLILRAQVAGQPLDPRNHGRWGIGAELLLRRRAPTDVSNHPRNCTNHQHHDDVNMQHEQESGDAQTKVYTDYGLVLAQDYYERFIIQYPFRKTAPDAVDSRTFYPPLFTIWIKAILDQSRRAREEYQQSSKENDSDAEDSTAALSAANEQESAVQAQELSRARELCERLDQLVISPPFDKHAELLYLRGNVGLWISDLIVGRAVTSPEEQQNDWSDADMSDHLNNTADPSPDKITRYRQSLLELESARDFFTRAEANGAGSLEVAKSSIDVKVKSLAKQIARFAG</sequence>
<dbReference type="OrthoDB" id="2159786at2759"/>
<proteinExistence type="predicted"/>
<reference evidence="2 3" key="1">
    <citation type="journal article" date="2018" name="Sci. Rep.">
        <title>Comparative genomics provides insights into the lifestyle and reveals functional heterogeneity of dark septate endophytic fungi.</title>
        <authorList>
            <person name="Knapp D.G."/>
            <person name="Nemeth J.B."/>
            <person name="Barry K."/>
            <person name="Hainaut M."/>
            <person name="Henrissat B."/>
            <person name="Johnson J."/>
            <person name="Kuo A."/>
            <person name="Lim J.H.P."/>
            <person name="Lipzen A."/>
            <person name="Nolan M."/>
            <person name="Ohm R.A."/>
            <person name="Tamas L."/>
            <person name="Grigoriev I.V."/>
            <person name="Spatafora J.W."/>
            <person name="Nagy L.G."/>
            <person name="Kovacs G.M."/>
        </authorList>
    </citation>
    <scope>NUCLEOTIDE SEQUENCE [LARGE SCALE GENOMIC DNA]</scope>
    <source>
        <strain evidence="2 3">DSE2036</strain>
    </source>
</reference>
<dbReference type="AlphaFoldDB" id="A0A2V1DEG9"/>
<feature type="region of interest" description="Disordered" evidence="1">
    <location>
        <begin position="1"/>
        <end position="49"/>
    </location>
</feature>
<evidence type="ECO:0000313" key="2">
    <source>
        <dbReference type="EMBL" id="PVH96566.1"/>
    </source>
</evidence>
<evidence type="ECO:0000256" key="1">
    <source>
        <dbReference type="SAM" id="MobiDB-lite"/>
    </source>
</evidence>
<feature type="compositionally biased region" description="Polar residues" evidence="1">
    <location>
        <begin position="298"/>
        <end position="307"/>
    </location>
</feature>
<keyword evidence="3" id="KW-1185">Reference proteome</keyword>
<dbReference type="GO" id="GO:0070860">
    <property type="term" value="C:RNA polymerase I core factor complex"/>
    <property type="evidence" value="ECO:0007669"/>
    <property type="project" value="TreeGrafter"/>
</dbReference>